<keyword evidence="4" id="KW-0325">Glycoprotein</keyword>
<name>A0A6P8HQE6_ACTTE</name>
<dbReference type="GO" id="GO:0016020">
    <property type="term" value="C:membrane"/>
    <property type="evidence" value="ECO:0007669"/>
    <property type="project" value="UniProtKB-SubCell"/>
</dbReference>
<dbReference type="OrthoDB" id="5966086at2759"/>
<dbReference type="AlphaFoldDB" id="A0A6P8HQE6"/>
<dbReference type="RefSeq" id="XP_031554862.1">
    <property type="nucleotide sequence ID" value="XM_031699002.1"/>
</dbReference>
<feature type="domain" description="Seven cysteines N-terminal" evidence="7">
    <location>
        <begin position="48"/>
        <end position="132"/>
    </location>
</feature>
<dbReference type="InterPro" id="IPR029865">
    <property type="entry name" value="KIAA0319-like"/>
</dbReference>
<keyword evidence="6" id="KW-0812">Transmembrane</keyword>
<dbReference type="InterPro" id="IPR013980">
    <property type="entry name" value="MANSC_dom"/>
</dbReference>
<evidence type="ECO:0000313" key="8">
    <source>
        <dbReference type="Proteomes" id="UP000515163"/>
    </source>
</evidence>
<feature type="region of interest" description="Disordered" evidence="5">
    <location>
        <begin position="181"/>
        <end position="205"/>
    </location>
</feature>
<dbReference type="Proteomes" id="UP000515163">
    <property type="component" value="Unplaced"/>
</dbReference>
<keyword evidence="6" id="KW-1133">Transmembrane helix</keyword>
<evidence type="ECO:0000256" key="5">
    <source>
        <dbReference type="SAM" id="MobiDB-lite"/>
    </source>
</evidence>
<dbReference type="InParanoid" id="A0A6P8HQE6"/>
<dbReference type="Pfam" id="PF23597">
    <property type="entry name" value="KIAA0319_N"/>
    <property type="match status" value="1"/>
</dbReference>
<dbReference type="GO" id="GO:0031410">
    <property type="term" value="C:cytoplasmic vesicle"/>
    <property type="evidence" value="ECO:0007669"/>
    <property type="project" value="TreeGrafter"/>
</dbReference>
<organism evidence="8 9">
    <name type="scientific">Actinia tenebrosa</name>
    <name type="common">Australian red waratah sea anemone</name>
    <dbReference type="NCBI Taxonomy" id="6105"/>
    <lineage>
        <taxon>Eukaryota</taxon>
        <taxon>Metazoa</taxon>
        <taxon>Cnidaria</taxon>
        <taxon>Anthozoa</taxon>
        <taxon>Hexacorallia</taxon>
        <taxon>Actiniaria</taxon>
        <taxon>Actiniidae</taxon>
        <taxon>Actinia</taxon>
    </lineage>
</organism>
<comment type="subcellular location">
    <subcellularLocation>
        <location evidence="1">Membrane</location>
    </subcellularLocation>
</comment>
<evidence type="ECO:0000256" key="6">
    <source>
        <dbReference type="SAM" id="Phobius"/>
    </source>
</evidence>
<dbReference type="KEGG" id="aten:116291792"/>
<dbReference type="GeneID" id="116291792"/>
<dbReference type="PANTHER" id="PTHR46182:SF2">
    <property type="entry name" value="FI19480P1"/>
    <property type="match status" value="1"/>
</dbReference>
<protein>
    <submittedName>
        <fullName evidence="9">Uncharacterized protein LOC116291792</fullName>
    </submittedName>
</protein>
<evidence type="ECO:0000256" key="1">
    <source>
        <dbReference type="ARBA" id="ARBA00004370"/>
    </source>
</evidence>
<dbReference type="InterPro" id="IPR011106">
    <property type="entry name" value="MANSC_N"/>
</dbReference>
<dbReference type="GO" id="GO:0001764">
    <property type="term" value="P:neuron migration"/>
    <property type="evidence" value="ECO:0007669"/>
    <property type="project" value="TreeGrafter"/>
</dbReference>
<dbReference type="PANTHER" id="PTHR46182">
    <property type="entry name" value="FI19480P1"/>
    <property type="match status" value="1"/>
</dbReference>
<reference evidence="9" key="1">
    <citation type="submission" date="2025-08" db="UniProtKB">
        <authorList>
            <consortium name="RefSeq"/>
        </authorList>
    </citation>
    <scope>IDENTIFICATION</scope>
    <source>
        <tissue evidence="9">Tentacle</tissue>
    </source>
</reference>
<dbReference type="SMART" id="SM00765">
    <property type="entry name" value="MANEC"/>
    <property type="match status" value="1"/>
</dbReference>
<accession>A0A6P8HQE6</accession>
<evidence type="ECO:0000256" key="2">
    <source>
        <dbReference type="ARBA" id="ARBA00022729"/>
    </source>
</evidence>
<gene>
    <name evidence="9" type="primary">LOC116291792</name>
</gene>
<sequence length="205" mass="22936">MDFDSSFINCRRLLFIVFTVFQIVNPIRGDSLLDLIRVPRSGPPLARNQNPVCRKAQMLHSDILKNASLEGQLKAGNFTYFGVVHNMEECMGMCCSSKKCQLAYLDKDKCYGVKCFNEKMCKVTAGIGTDDVKISLMVKNDINKKAYVTAYIVVVVVAFGAAISGTVWAVFIFVKRYRDDPHAPKKVNSKDTEEEGEPKGEAKVY</sequence>
<evidence type="ECO:0000256" key="4">
    <source>
        <dbReference type="ARBA" id="ARBA00023180"/>
    </source>
</evidence>
<evidence type="ECO:0000259" key="7">
    <source>
        <dbReference type="SMART" id="SM00765"/>
    </source>
</evidence>
<feature type="transmembrane region" description="Helical" evidence="6">
    <location>
        <begin position="148"/>
        <end position="174"/>
    </location>
</feature>
<evidence type="ECO:0000256" key="3">
    <source>
        <dbReference type="ARBA" id="ARBA00023136"/>
    </source>
</evidence>
<proteinExistence type="predicted"/>
<keyword evidence="8" id="KW-1185">Reference proteome</keyword>
<evidence type="ECO:0000313" key="9">
    <source>
        <dbReference type="RefSeq" id="XP_031554862.1"/>
    </source>
</evidence>
<keyword evidence="3 6" id="KW-0472">Membrane</keyword>
<keyword evidence="2" id="KW-0732">Signal</keyword>